<dbReference type="PANTHER" id="PTHR30012:SF0">
    <property type="entry name" value="TYPE II SECRETION SYSTEM PROTEIN F-RELATED"/>
    <property type="match status" value="1"/>
</dbReference>
<evidence type="ECO:0000256" key="6">
    <source>
        <dbReference type="ARBA" id="ARBA00023136"/>
    </source>
</evidence>
<evidence type="ECO:0000256" key="3">
    <source>
        <dbReference type="ARBA" id="ARBA00022475"/>
    </source>
</evidence>
<dbReference type="Pfam" id="PF00482">
    <property type="entry name" value="T2SSF"/>
    <property type="match status" value="1"/>
</dbReference>
<keyword evidence="6" id="KW-0472">Membrane</keyword>
<evidence type="ECO:0000256" key="1">
    <source>
        <dbReference type="ARBA" id="ARBA00004651"/>
    </source>
</evidence>
<evidence type="ECO:0000256" key="5">
    <source>
        <dbReference type="ARBA" id="ARBA00022989"/>
    </source>
</evidence>
<dbReference type="InterPro" id="IPR018076">
    <property type="entry name" value="T2SS_GspF_dom"/>
</dbReference>
<feature type="domain" description="Type II secretion system protein GspF" evidence="7">
    <location>
        <begin position="69"/>
        <end position="116"/>
    </location>
</feature>
<keyword evidence="5" id="KW-1133">Transmembrane helix</keyword>
<evidence type="ECO:0000259" key="7">
    <source>
        <dbReference type="Pfam" id="PF00482"/>
    </source>
</evidence>
<protein>
    <recommendedName>
        <fullName evidence="7">Type II secretion system protein GspF domain-containing protein</fullName>
    </recommendedName>
</protein>
<comment type="subcellular location">
    <subcellularLocation>
        <location evidence="1">Cell membrane</location>
        <topology evidence="1">Multi-pass membrane protein</topology>
    </subcellularLocation>
</comment>
<dbReference type="InterPro" id="IPR003004">
    <property type="entry name" value="GspF/PilC"/>
</dbReference>
<organism evidence="8">
    <name type="scientific">marine sediment metagenome</name>
    <dbReference type="NCBI Taxonomy" id="412755"/>
    <lineage>
        <taxon>unclassified sequences</taxon>
        <taxon>metagenomes</taxon>
        <taxon>ecological metagenomes</taxon>
    </lineage>
</organism>
<keyword evidence="4" id="KW-0812">Transmembrane</keyword>
<dbReference type="EMBL" id="BARV01027593">
    <property type="protein sequence ID" value="GAI39051.1"/>
    <property type="molecule type" value="Genomic_DNA"/>
</dbReference>
<evidence type="ECO:0000256" key="4">
    <source>
        <dbReference type="ARBA" id="ARBA00022692"/>
    </source>
</evidence>
<proteinExistence type="inferred from homology"/>
<feature type="non-terminal residue" evidence="8">
    <location>
        <position position="118"/>
    </location>
</feature>
<comment type="similarity">
    <text evidence="2">Belongs to the GSP F family.</text>
</comment>
<dbReference type="Gene3D" id="1.20.81.30">
    <property type="entry name" value="Type II secretion system (T2SS), domain F"/>
    <property type="match status" value="1"/>
</dbReference>
<dbReference type="InterPro" id="IPR042094">
    <property type="entry name" value="T2SS_GspF_sf"/>
</dbReference>
<evidence type="ECO:0000256" key="2">
    <source>
        <dbReference type="ARBA" id="ARBA00005745"/>
    </source>
</evidence>
<comment type="caution">
    <text evidence="8">The sequence shown here is derived from an EMBL/GenBank/DDBJ whole genome shotgun (WGS) entry which is preliminary data.</text>
</comment>
<name>X1P9B6_9ZZZZ</name>
<evidence type="ECO:0000313" key="8">
    <source>
        <dbReference type="EMBL" id="GAI39051.1"/>
    </source>
</evidence>
<reference evidence="8" key="1">
    <citation type="journal article" date="2014" name="Front. Microbiol.">
        <title>High frequency of phylogenetically diverse reductive dehalogenase-homologous genes in deep subseafloor sedimentary metagenomes.</title>
        <authorList>
            <person name="Kawai M."/>
            <person name="Futagami T."/>
            <person name="Toyoda A."/>
            <person name="Takaki Y."/>
            <person name="Nishi S."/>
            <person name="Hori S."/>
            <person name="Arai W."/>
            <person name="Tsubouchi T."/>
            <person name="Morono Y."/>
            <person name="Uchiyama I."/>
            <person name="Ito T."/>
            <person name="Fujiyama A."/>
            <person name="Inagaki F."/>
            <person name="Takami H."/>
        </authorList>
    </citation>
    <scope>NUCLEOTIDE SEQUENCE</scope>
    <source>
        <strain evidence="8">Expedition CK06-06</strain>
    </source>
</reference>
<accession>X1P9B6</accession>
<keyword evidence="3" id="KW-1003">Cell membrane</keyword>
<dbReference type="GO" id="GO:0005886">
    <property type="term" value="C:plasma membrane"/>
    <property type="evidence" value="ECO:0007669"/>
    <property type="project" value="UniProtKB-SubCell"/>
</dbReference>
<sequence length="118" mass="13306">MKRYRYVAVNPKTDQIVRKELTAKSQQEVKSIISSQNMDIVLIEELKEKGIKQVKFGRSVSRPEKINLTNELSIMFKAGISIVDSIDIIKEGMKNQYLVEILEGIKYSVQSGNSLAGS</sequence>
<dbReference type="AlphaFoldDB" id="X1P9B6"/>
<dbReference type="PANTHER" id="PTHR30012">
    <property type="entry name" value="GENERAL SECRETION PATHWAY PROTEIN"/>
    <property type="match status" value="1"/>
</dbReference>
<gene>
    <name evidence="8" type="ORF">S06H3_44375</name>
</gene>